<reference evidence="1" key="1">
    <citation type="submission" date="2015-12" db="EMBL/GenBank/DDBJ databases">
        <title>De novo transcriptome assembly of four potential Pierce s Disease insect vectors from Arizona vineyards.</title>
        <authorList>
            <person name="Tassone E.E."/>
        </authorList>
    </citation>
    <scope>NUCLEOTIDE SEQUENCE</scope>
</reference>
<dbReference type="AlphaFoldDB" id="A0A1B6DHE2"/>
<gene>
    <name evidence="1" type="ORF">g.29972</name>
</gene>
<proteinExistence type="predicted"/>
<dbReference type="EMBL" id="GEDC01012263">
    <property type="protein sequence ID" value="JAS25035.1"/>
    <property type="molecule type" value="Transcribed_RNA"/>
</dbReference>
<protein>
    <submittedName>
        <fullName evidence="1">Uncharacterized protein</fullName>
    </submittedName>
</protein>
<feature type="non-terminal residue" evidence="1">
    <location>
        <position position="1"/>
    </location>
</feature>
<accession>A0A1B6DHE2</accession>
<sequence length="390" mass="44533">KHHKKEKCVLEEISDNPNVQNIMTTNPIFENNNNDVQETCDNELPFSEPSNMKSNQFVSDIPPEKLNCDQDSNMSTEYQNQNLDDCSQNNVSDVTYNKQNDSTQETKSNVLGEVIKRKRRRKHHKKKKGDLIKALNDSNIVMPKLNPLPIRKTSPLRNKHFYFLDNDIIESNPSSPAEAKNGCSNNIAISDKGSLTPNEGFKSLDTKRIPESPKVNVGIYDLAMGSKNPNVVPVFEFKKSNLNSEQKTLIATQVSNLEKKMETQDCNKIAYENNFPEYHSAPKNLGPQKPFDETPYPVINSTKIGDLLLFKKLQMDSNYEPHLSNQIIAKVLSESNDNSGKLRIQVLRGLDEFKSPRGKFSLNEDEYSEIIDDIQELYFQDMIEPRLFFP</sequence>
<organism evidence="1">
    <name type="scientific">Clastoptera arizonana</name>
    <name type="common">Arizona spittle bug</name>
    <dbReference type="NCBI Taxonomy" id="38151"/>
    <lineage>
        <taxon>Eukaryota</taxon>
        <taxon>Metazoa</taxon>
        <taxon>Ecdysozoa</taxon>
        <taxon>Arthropoda</taxon>
        <taxon>Hexapoda</taxon>
        <taxon>Insecta</taxon>
        <taxon>Pterygota</taxon>
        <taxon>Neoptera</taxon>
        <taxon>Paraneoptera</taxon>
        <taxon>Hemiptera</taxon>
        <taxon>Auchenorrhyncha</taxon>
        <taxon>Cercopoidea</taxon>
        <taxon>Clastopteridae</taxon>
        <taxon>Clastoptera</taxon>
    </lineage>
</organism>
<evidence type="ECO:0000313" key="1">
    <source>
        <dbReference type="EMBL" id="JAS25035.1"/>
    </source>
</evidence>
<name>A0A1B6DHE2_9HEMI</name>